<name>A0A484B429_DRONA</name>
<reference evidence="2 3" key="1">
    <citation type="journal article" date="2019" name="J. Hered.">
        <title>An Improved Genome Assembly for Drosophila navojoa, the Basal Species in the mojavensis Cluster.</title>
        <authorList>
            <person name="Vanderlinde T."/>
            <person name="Dupim E.G."/>
            <person name="Nazario-Yepiz N.O."/>
            <person name="Carvalho A.B."/>
        </authorList>
    </citation>
    <scope>NUCLEOTIDE SEQUENCE [LARGE SCALE GENOMIC DNA]</scope>
    <source>
        <strain evidence="2">Navoj_Jal97</strain>
        <tissue evidence="2">Whole organism</tissue>
    </source>
</reference>
<comment type="caution">
    <text evidence="2">The sequence shown here is derived from an EMBL/GenBank/DDBJ whole genome shotgun (WGS) entry which is preliminary data.</text>
</comment>
<dbReference type="AlphaFoldDB" id="A0A484B429"/>
<gene>
    <name evidence="2" type="ORF">AWZ03_010189</name>
</gene>
<proteinExistence type="predicted"/>
<evidence type="ECO:0000313" key="2">
    <source>
        <dbReference type="EMBL" id="TDG43419.1"/>
    </source>
</evidence>
<evidence type="ECO:0000313" key="3">
    <source>
        <dbReference type="Proteomes" id="UP000295192"/>
    </source>
</evidence>
<feature type="compositionally biased region" description="Basic and acidic residues" evidence="1">
    <location>
        <begin position="64"/>
        <end position="75"/>
    </location>
</feature>
<protein>
    <submittedName>
        <fullName evidence="2">Uncharacterized protein</fullName>
    </submittedName>
</protein>
<organism evidence="2 3">
    <name type="scientific">Drosophila navojoa</name>
    <name type="common">Fruit fly</name>
    <dbReference type="NCBI Taxonomy" id="7232"/>
    <lineage>
        <taxon>Eukaryota</taxon>
        <taxon>Metazoa</taxon>
        <taxon>Ecdysozoa</taxon>
        <taxon>Arthropoda</taxon>
        <taxon>Hexapoda</taxon>
        <taxon>Insecta</taxon>
        <taxon>Pterygota</taxon>
        <taxon>Neoptera</taxon>
        <taxon>Endopterygota</taxon>
        <taxon>Diptera</taxon>
        <taxon>Brachycera</taxon>
        <taxon>Muscomorpha</taxon>
        <taxon>Ephydroidea</taxon>
        <taxon>Drosophilidae</taxon>
        <taxon>Drosophila</taxon>
    </lineage>
</organism>
<keyword evidence="3" id="KW-1185">Reference proteome</keyword>
<dbReference type="Proteomes" id="UP000295192">
    <property type="component" value="Unassembled WGS sequence"/>
</dbReference>
<feature type="compositionally biased region" description="Acidic residues" evidence="1">
    <location>
        <begin position="18"/>
        <end position="45"/>
    </location>
</feature>
<dbReference type="EMBL" id="LSRL02000158">
    <property type="protein sequence ID" value="TDG43419.1"/>
    <property type="molecule type" value="Genomic_DNA"/>
</dbReference>
<sequence>MPLWQPVRFSFTHFQDDGYVDDGCKDEDEAAEDEDEDEDDYDDDVPSPPRNVPPLRSARSPALRSHEFTTHDSLSRLDFNPKSSLAELSGQPTHSSN</sequence>
<accession>A0A484B429</accession>
<evidence type="ECO:0000256" key="1">
    <source>
        <dbReference type="SAM" id="MobiDB-lite"/>
    </source>
</evidence>
<feature type="region of interest" description="Disordered" evidence="1">
    <location>
        <begin position="15"/>
        <end position="97"/>
    </location>
</feature>